<protein>
    <recommendedName>
        <fullName evidence="2">DUF7600 domain-containing protein</fullName>
    </recommendedName>
</protein>
<dbReference type="AlphaFoldDB" id="A0A8H5IK86"/>
<name>A0A8H5IK86_9HYPO</name>
<sequence>MSNLRCALCGITIPCAHPSHADQQQRIWWREIFAVKRQEDQSHFSLTPLGYSPDGSLEPHPVIQPDEGFFIHQACWPIYRDKMFLESGRRYGNEQILQVLFDFIQSMPRNRDGWISYLCPGNEVALYLATFPGDYYPRCDFLKADPSISVTPPASCPLLDGGTYGVDDTETSSDLFSKLSTELNHCIINLLDNVSLCNLRLASKAVANLSKPTELPQTFWASRFNYDREMDFFPTDYKRTETWRDLYFNVKYALRDTSSAGHMTNRRRIWWGLGMITPYLIAMLNQRPRLDDTARLREELVSLGYEMTQKVQGFGGDRGANPSGDIHVRGSRYLQLRLGGARISVTRAYIDGRDYITGFRVTRRDHTERFRIGLINTYEETRFVIKPSDQVIALKVATTFGGIVGLAFRIKDELGGVDWKIVGTVDKPDDYVGLTVLKPQNGPYISGLLLGLDACKIVSIQLVEKLGDPTAADRSRSSGQQHVWHPGPPQPDVVTVFNPIVDEEPAFILNMDFGGPSGSLLPLLTRVAMIYDDLHLTVKGLGFYYTDGTEREFGFREIVSDARQRVAAIELSVPIDGAAGERIVGLSAMDRWSFRILPMAGREMNSQAMHYGEPVTGFLAQVSMIPSDGSLQSFGLVHLDHLDSSQPKSPSPAPRRYNGHPGPSNSVCLNNVKRIGISCGREGRSRRPEQVSGFHFEFWDNSRPLYVGQWFKEIGHLDVCEGERITSITFWNELVGCAYHNGRNPKYSGVRIEKSGPQPNAVEVHPGPHRDMHESSYTENRFERLASRDSLVWDVFHSHDTTKVVVKPTPLAKRCLSTKSHIREGVCAKSDKIFWEIEDGKGGWTSVSKIAAFFNPDTKGLCGMEFTYKDNQIRRGGYTEGAKTTYKVKRYEKVTGAWITASTTNVSGDILDVSFILRDTQRIQMYFSGVKVHDHNPHQVYPKQCSRVATTRKVPGGESECVGVYLEMWPDLKDKVCCHKFGPVYVELADEEEE</sequence>
<organism evidence="3 4">
    <name type="scientific">Fusarium napiforme</name>
    <dbReference type="NCBI Taxonomy" id="42672"/>
    <lineage>
        <taxon>Eukaryota</taxon>
        <taxon>Fungi</taxon>
        <taxon>Dikarya</taxon>
        <taxon>Ascomycota</taxon>
        <taxon>Pezizomycotina</taxon>
        <taxon>Sordariomycetes</taxon>
        <taxon>Hypocreomycetidae</taxon>
        <taxon>Hypocreales</taxon>
        <taxon>Nectriaceae</taxon>
        <taxon>Fusarium</taxon>
        <taxon>Fusarium fujikuroi species complex</taxon>
    </lineage>
</organism>
<dbReference type="EMBL" id="JAAOAO010000511">
    <property type="protein sequence ID" value="KAF5538414.1"/>
    <property type="molecule type" value="Genomic_DNA"/>
</dbReference>
<proteinExistence type="predicted"/>
<dbReference type="Proteomes" id="UP000574317">
    <property type="component" value="Unassembled WGS sequence"/>
</dbReference>
<reference evidence="3 4" key="1">
    <citation type="submission" date="2020-05" db="EMBL/GenBank/DDBJ databases">
        <title>Identification and distribution of gene clusters putatively required for synthesis of sphingolipid metabolism inhibitors in phylogenetically diverse species of the filamentous fungus Fusarium.</title>
        <authorList>
            <person name="Kim H.-S."/>
            <person name="Busman M."/>
            <person name="Brown D.W."/>
            <person name="Divon H."/>
            <person name="Uhlig S."/>
            <person name="Proctor R.H."/>
        </authorList>
    </citation>
    <scope>NUCLEOTIDE SEQUENCE [LARGE SCALE GENOMIC DNA]</scope>
    <source>
        <strain evidence="3 4">NRRL 25196</strain>
    </source>
</reference>
<feature type="region of interest" description="Disordered" evidence="1">
    <location>
        <begin position="643"/>
        <end position="664"/>
    </location>
</feature>
<comment type="caution">
    <text evidence="3">The sequence shown here is derived from an EMBL/GenBank/DDBJ whole genome shotgun (WGS) entry which is preliminary data.</text>
</comment>
<evidence type="ECO:0000256" key="1">
    <source>
        <dbReference type="SAM" id="MobiDB-lite"/>
    </source>
</evidence>
<keyword evidence="4" id="KW-1185">Reference proteome</keyword>
<evidence type="ECO:0000259" key="2">
    <source>
        <dbReference type="Pfam" id="PF24539"/>
    </source>
</evidence>
<evidence type="ECO:0000313" key="4">
    <source>
        <dbReference type="Proteomes" id="UP000574317"/>
    </source>
</evidence>
<gene>
    <name evidence="3" type="ORF">FNAPI_11122</name>
</gene>
<dbReference type="InterPro" id="IPR056021">
    <property type="entry name" value="DUF7600"/>
</dbReference>
<accession>A0A8H5IK86</accession>
<dbReference type="Pfam" id="PF24539">
    <property type="entry name" value="DUF7600"/>
    <property type="match status" value="1"/>
</dbReference>
<dbReference type="InterPro" id="IPR036047">
    <property type="entry name" value="F-box-like_dom_sf"/>
</dbReference>
<evidence type="ECO:0000313" key="3">
    <source>
        <dbReference type="EMBL" id="KAF5538414.1"/>
    </source>
</evidence>
<dbReference type="SUPFAM" id="SSF81383">
    <property type="entry name" value="F-box domain"/>
    <property type="match status" value="1"/>
</dbReference>
<feature type="domain" description="DUF7600" evidence="2">
    <location>
        <begin position="340"/>
        <end position="464"/>
    </location>
</feature>